<accession>A0ABT1W7A1</accession>
<evidence type="ECO:0000256" key="4">
    <source>
        <dbReference type="ARBA" id="ARBA00023136"/>
    </source>
</evidence>
<name>A0ABT1W7A1_9PROT</name>
<organism evidence="6 7">
    <name type="scientific">Endosaccharibacter trunci</name>
    <dbReference type="NCBI Taxonomy" id="2812733"/>
    <lineage>
        <taxon>Bacteria</taxon>
        <taxon>Pseudomonadati</taxon>
        <taxon>Pseudomonadota</taxon>
        <taxon>Alphaproteobacteria</taxon>
        <taxon>Acetobacterales</taxon>
        <taxon>Acetobacteraceae</taxon>
        <taxon>Endosaccharibacter</taxon>
    </lineage>
</organism>
<evidence type="ECO:0000313" key="6">
    <source>
        <dbReference type="EMBL" id="MCQ8278758.1"/>
    </source>
</evidence>
<dbReference type="InterPro" id="IPR000292">
    <property type="entry name" value="For/NO2_transpt"/>
</dbReference>
<gene>
    <name evidence="6" type="ORF">NFI95_09865</name>
</gene>
<dbReference type="RefSeq" id="WP_422864235.1">
    <property type="nucleotide sequence ID" value="NZ_JAMSKV010000007.1"/>
</dbReference>
<comment type="subcellular location">
    <subcellularLocation>
        <location evidence="1">Membrane</location>
        <topology evidence="1">Multi-pass membrane protein</topology>
    </subcellularLocation>
</comment>
<evidence type="ECO:0000256" key="2">
    <source>
        <dbReference type="ARBA" id="ARBA00022692"/>
    </source>
</evidence>
<keyword evidence="2 5" id="KW-0812">Transmembrane</keyword>
<comment type="caution">
    <text evidence="6">The sequence shown here is derived from an EMBL/GenBank/DDBJ whole genome shotgun (WGS) entry which is preliminary data.</text>
</comment>
<dbReference type="PANTHER" id="PTHR30520">
    <property type="entry name" value="FORMATE TRANSPORTER-RELATED"/>
    <property type="match status" value="1"/>
</dbReference>
<feature type="transmembrane region" description="Helical" evidence="5">
    <location>
        <begin position="243"/>
        <end position="267"/>
    </location>
</feature>
<evidence type="ECO:0000256" key="5">
    <source>
        <dbReference type="SAM" id="Phobius"/>
    </source>
</evidence>
<sequence>MAEGAGEDSPHLDDQEKEQARKTAVVGSLVIHEVVREQGEKELSRSFGGLAWSGLAAGLSIGFSFVAQAYIKAGLPEAPWARLVDGFGYSLGFLIVILGQQQLFTETTLTALIPTLVRRTLRDAGATLRVWVIVLIANLIGTFIFSWILSQHGVVSPEAFEAMKTISAKLMSHSFGQTAMLAGAAGWLIGLMVWLLPGAGPSRPIIIIILTYVVALCEFPHAIAGSVESAFGVWVGQASVQDYLWRFFAPTMLGNVIAGTALVALLNHAPVVEELKRGKKARKT</sequence>
<feature type="transmembrane region" description="Helical" evidence="5">
    <location>
        <begin position="128"/>
        <end position="149"/>
    </location>
</feature>
<dbReference type="Pfam" id="PF01226">
    <property type="entry name" value="Form_Nir_trans"/>
    <property type="match status" value="1"/>
</dbReference>
<protein>
    <submittedName>
        <fullName evidence="6">Formate/nitrite transporter family protein</fullName>
    </submittedName>
</protein>
<dbReference type="EMBL" id="JAMSKV010000007">
    <property type="protein sequence ID" value="MCQ8278758.1"/>
    <property type="molecule type" value="Genomic_DNA"/>
</dbReference>
<reference evidence="6 7" key="1">
    <citation type="submission" date="2022-06" db="EMBL/GenBank/DDBJ databases">
        <title>Endosaccharibacter gen. nov., sp. nov., endophytic bacteria isolated from sugarcane.</title>
        <authorList>
            <person name="Pitiwittayakul N."/>
            <person name="Yukphan P."/>
            <person name="Charoenyingcharoen P."/>
            <person name="Tanasupawat S."/>
        </authorList>
    </citation>
    <scope>NUCLEOTIDE SEQUENCE [LARGE SCALE GENOMIC DNA]</scope>
    <source>
        <strain evidence="6 7">KSS8</strain>
    </source>
</reference>
<evidence type="ECO:0000256" key="3">
    <source>
        <dbReference type="ARBA" id="ARBA00022989"/>
    </source>
</evidence>
<dbReference type="InterPro" id="IPR023271">
    <property type="entry name" value="Aquaporin-like"/>
</dbReference>
<proteinExistence type="predicted"/>
<dbReference type="PANTHER" id="PTHR30520:SF2">
    <property type="entry name" value="INNER MEMBRANE PROTEIN YFDC"/>
    <property type="match status" value="1"/>
</dbReference>
<feature type="transmembrane region" description="Helical" evidence="5">
    <location>
        <begin position="179"/>
        <end position="197"/>
    </location>
</feature>
<keyword evidence="3 5" id="KW-1133">Transmembrane helix</keyword>
<evidence type="ECO:0000313" key="7">
    <source>
        <dbReference type="Proteomes" id="UP001524587"/>
    </source>
</evidence>
<dbReference type="Gene3D" id="1.20.1080.10">
    <property type="entry name" value="Glycerol uptake facilitator protein"/>
    <property type="match status" value="1"/>
</dbReference>
<feature type="transmembrane region" description="Helical" evidence="5">
    <location>
        <begin position="50"/>
        <end position="71"/>
    </location>
</feature>
<evidence type="ECO:0000256" key="1">
    <source>
        <dbReference type="ARBA" id="ARBA00004141"/>
    </source>
</evidence>
<keyword evidence="7" id="KW-1185">Reference proteome</keyword>
<keyword evidence="4 5" id="KW-0472">Membrane</keyword>
<feature type="transmembrane region" description="Helical" evidence="5">
    <location>
        <begin position="204"/>
        <end position="223"/>
    </location>
</feature>
<dbReference type="Proteomes" id="UP001524587">
    <property type="component" value="Unassembled WGS sequence"/>
</dbReference>